<dbReference type="EMBL" id="LASV01000699">
    <property type="protein sequence ID" value="KKA17173.1"/>
    <property type="molecule type" value="Genomic_DNA"/>
</dbReference>
<keyword evidence="1" id="KW-1133">Transmembrane helix</keyword>
<accession>A0A0F4YHT5</accession>
<organism evidence="2 3">
    <name type="scientific">Rasamsonia emersonii (strain ATCC 16479 / CBS 393.64 / IMI 116815)</name>
    <dbReference type="NCBI Taxonomy" id="1408163"/>
    <lineage>
        <taxon>Eukaryota</taxon>
        <taxon>Fungi</taxon>
        <taxon>Dikarya</taxon>
        <taxon>Ascomycota</taxon>
        <taxon>Pezizomycotina</taxon>
        <taxon>Eurotiomycetes</taxon>
        <taxon>Eurotiomycetidae</taxon>
        <taxon>Eurotiales</taxon>
        <taxon>Trichocomaceae</taxon>
        <taxon>Rasamsonia</taxon>
    </lineage>
</organism>
<keyword evidence="1" id="KW-0812">Transmembrane</keyword>
<reference evidence="2 3" key="1">
    <citation type="submission" date="2015-04" db="EMBL/GenBank/DDBJ databases">
        <authorList>
            <person name="Heijne W.H."/>
            <person name="Fedorova N.D."/>
            <person name="Nierman W.C."/>
            <person name="Vollebregt A.W."/>
            <person name="Zhao Z."/>
            <person name="Wu L."/>
            <person name="Kumar M."/>
            <person name="Stam H."/>
            <person name="van den Berg M.A."/>
            <person name="Pel H.J."/>
        </authorList>
    </citation>
    <scope>NUCLEOTIDE SEQUENCE [LARGE SCALE GENOMIC DNA]</scope>
    <source>
        <strain evidence="2 3">CBS 393.64</strain>
    </source>
</reference>
<feature type="transmembrane region" description="Helical" evidence="1">
    <location>
        <begin position="12"/>
        <end position="34"/>
    </location>
</feature>
<feature type="non-terminal residue" evidence="2">
    <location>
        <position position="1"/>
    </location>
</feature>
<evidence type="ECO:0000256" key="1">
    <source>
        <dbReference type="SAM" id="Phobius"/>
    </source>
</evidence>
<evidence type="ECO:0000313" key="3">
    <source>
        <dbReference type="Proteomes" id="UP000053958"/>
    </source>
</evidence>
<keyword evidence="1" id="KW-0472">Membrane</keyword>
<dbReference type="AlphaFoldDB" id="A0A0F4YHT5"/>
<evidence type="ECO:0000313" key="2">
    <source>
        <dbReference type="EMBL" id="KKA17173.1"/>
    </source>
</evidence>
<comment type="caution">
    <text evidence="2">The sequence shown here is derived from an EMBL/GenBank/DDBJ whole genome shotgun (WGS) entry which is preliminary data.</text>
</comment>
<protein>
    <submittedName>
        <fullName evidence="2">Uncharacterized protein</fullName>
    </submittedName>
</protein>
<keyword evidence="3" id="KW-1185">Reference proteome</keyword>
<dbReference type="Proteomes" id="UP000053958">
    <property type="component" value="Unassembled WGS sequence"/>
</dbReference>
<proteinExistence type="predicted"/>
<gene>
    <name evidence="2" type="ORF">T310_9175</name>
</gene>
<sequence>VTKGLHPGPCLLRLMLSMLLLYFRNIFWCLLGWLRLPCLRFSCHFARVVDVRCRVHTNTSVPTGASLLARSRRFSEGRGIHCRRCIHRSRQSRVVRGGSGGRTEVRSHCSEMKGKTCKKGETPAIRR</sequence>
<name>A0A0F4YHT5_RASE3</name>
<dbReference type="RefSeq" id="XP_013323785.1">
    <property type="nucleotide sequence ID" value="XM_013468331.1"/>
</dbReference>
<dbReference type="GeneID" id="25321147"/>